<name>A0A6V7WB68_MELEN</name>
<dbReference type="Proteomes" id="UP000580250">
    <property type="component" value="Unassembled WGS sequence"/>
</dbReference>
<proteinExistence type="predicted"/>
<dbReference type="OrthoDB" id="10029846at2759"/>
<evidence type="ECO:0000313" key="1">
    <source>
        <dbReference type="EMBL" id="CAD2184262.1"/>
    </source>
</evidence>
<dbReference type="AlphaFoldDB" id="A0A6V7WB68"/>
<reference evidence="1 2" key="1">
    <citation type="submission" date="2020-08" db="EMBL/GenBank/DDBJ databases">
        <authorList>
            <person name="Koutsovoulos G."/>
            <person name="Danchin GJ E."/>
        </authorList>
    </citation>
    <scope>NUCLEOTIDE SEQUENCE [LARGE SCALE GENOMIC DNA]</scope>
</reference>
<dbReference type="Gene3D" id="2.20.25.240">
    <property type="match status" value="1"/>
</dbReference>
<protein>
    <submittedName>
        <fullName evidence="1">Uncharacterized protein</fullName>
    </submittedName>
</protein>
<dbReference type="EMBL" id="CAJEWN010000496">
    <property type="protein sequence ID" value="CAD2184262.1"/>
    <property type="molecule type" value="Genomic_DNA"/>
</dbReference>
<evidence type="ECO:0000313" key="2">
    <source>
        <dbReference type="Proteomes" id="UP000580250"/>
    </source>
</evidence>
<comment type="caution">
    <text evidence="1">The sequence shown here is derived from an EMBL/GenBank/DDBJ whole genome shotgun (WGS) entry which is preliminary data.</text>
</comment>
<organism evidence="1 2">
    <name type="scientific">Meloidogyne enterolobii</name>
    <name type="common">Root-knot nematode worm</name>
    <name type="synonym">Meloidogyne mayaguensis</name>
    <dbReference type="NCBI Taxonomy" id="390850"/>
    <lineage>
        <taxon>Eukaryota</taxon>
        <taxon>Metazoa</taxon>
        <taxon>Ecdysozoa</taxon>
        <taxon>Nematoda</taxon>
        <taxon>Chromadorea</taxon>
        <taxon>Rhabditida</taxon>
        <taxon>Tylenchina</taxon>
        <taxon>Tylenchomorpha</taxon>
        <taxon>Tylenchoidea</taxon>
        <taxon>Meloidogynidae</taxon>
        <taxon>Meloidogyninae</taxon>
        <taxon>Meloidogyne</taxon>
    </lineage>
</organism>
<gene>
    <name evidence="1" type="ORF">MENT_LOCUS36608</name>
</gene>
<accession>A0A6V7WB68</accession>
<sequence>MESQLNVNIHPDNVLNQQQTHLKQPKQQVIEDEECNVEVVLDDSHLLHIQEETEQPIENSIQGELVEFLRGVTNFGNLCIWHEGYRYSKLKGPYWRCSDRRCPAKAIARVQEDGRILGRTKLEHTHFPQPERRQAELKRYELKQRALEEPNAVRSRLIANVRSEVDDETFVAMGTDNALGLMTYRARTKLFGRAGVKVEVSSIKIPLMLVERNGHSILLYDSRIHRPNDQQTVLVFAHPYMLQQLAIHPSWTMSGSPNSAPKQFRQSFVIGAIVRNRVIFAARALLQGDTSSYYEEALDVIANSIEPTKPRKIILDYDNEMVCASQNVFPEAICSGSYLRFAQALFRKWRELKLGTLYGNEKGQEGNVARMTFRRLLCLALIPAEYVIRAFYIIAELASIHELAEFIYFFKCTYIGLTDYEFKMKALAFGPNFEDNLMQVEQTVAYEGDGNVSHVEHVYASQSHYETDQPSHSAVVVTNISLPMSLQPMRHRPYCPIEFWNIHDRTLSALATTNYATESTYFQFKTQPLLPDYLLAFWDDFEKQHDAARSAVTNKQKRHKKNAVREELVALTLREASYEADQDILNTLDILSHHIQGYVNFLHFDTRTVYDNFDNFLNVPCTIPKCDYDHFSSPSTSLQSTSFR</sequence>